<dbReference type="CDD" id="cd11064">
    <property type="entry name" value="CYP86A"/>
    <property type="match status" value="1"/>
</dbReference>
<dbReference type="OrthoDB" id="1470350at2759"/>
<evidence type="ECO:0000256" key="5">
    <source>
        <dbReference type="PIRSR" id="PIRSR602401-1"/>
    </source>
</evidence>
<dbReference type="GO" id="GO:0020037">
    <property type="term" value="F:heme binding"/>
    <property type="evidence" value="ECO:0007669"/>
    <property type="project" value="InterPro"/>
</dbReference>
<keyword evidence="9" id="KW-1185">Reference proteome</keyword>
<evidence type="ECO:0000256" key="6">
    <source>
        <dbReference type="RuleBase" id="RU000461"/>
    </source>
</evidence>
<dbReference type="AlphaFoldDB" id="A0A200QUP4"/>
<dbReference type="InterPro" id="IPR002401">
    <property type="entry name" value="Cyt_P450_E_grp-I"/>
</dbReference>
<dbReference type="GO" id="GO:0006629">
    <property type="term" value="P:lipid metabolic process"/>
    <property type="evidence" value="ECO:0007669"/>
    <property type="project" value="UniProtKB-ARBA"/>
</dbReference>
<dbReference type="PRINTS" id="PR00385">
    <property type="entry name" value="P450"/>
</dbReference>
<keyword evidence="4 5" id="KW-0408">Iron</keyword>
<dbReference type="InterPro" id="IPR001128">
    <property type="entry name" value="Cyt_P450"/>
</dbReference>
<evidence type="ECO:0000256" key="1">
    <source>
        <dbReference type="ARBA" id="ARBA00010617"/>
    </source>
</evidence>
<dbReference type="PRINTS" id="PR00463">
    <property type="entry name" value="EP450I"/>
</dbReference>
<sequence length="533" mass="60843">MEFQSILTSLDFQLKKWPAICLGFLCCFLTIISWYFIKQKNQQVLVHWPIVDVLPSLLQNVHRVHEWTVELSNAVGGTIVGRGPIFGRSEVMFTCDPRIVEYMVKTNFPNYPKGSDFLDTFDLIGNGIFNVDFDTWQTQRRMAHTTFTSKEFRSFISNVNRNVVQEALLPLLSHVAKQSSIVDLEDVFLRFAFDSTFTVIFGRNCNYLSIEFPDDEFAKAIDDGTEAMFYRHVTPSPWWKLLRWLKLGKEKKLAEAGKTIDRHLAQYISSKREELLGGVEANDLLAVYMTSQKASNNSNLLSSSSKGDQKFLRDTALSFLFAGRDSTGTSLTWFFWLISKNPSVEAKILEELRVVALKYKNGDMGIEEKKKSLMVFDSEDLKGLVYLHAALSEALRLYPPLPMNRKLALNGDVLPNGTILKPGTKILISMYAMARMEWVWGKDCFEFKPERWIDEDGKLSHEPMTKFFVFNAGPRTCVGKEMAFTQMKSVAAAIIFNFRVEVVEGQVVQPKPSLVLHTKNGLRVRIKERVNIA</sequence>
<dbReference type="GO" id="GO:0005506">
    <property type="term" value="F:iron ion binding"/>
    <property type="evidence" value="ECO:0007669"/>
    <property type="project" value="InterPro"/>
</dbReference>
<keyword evidence="5 6" id="KW-0349">Heme</keyword>
<keyword evidence="6" id="KW-0503">Monooxygenase</keyword>
<reference evidence="8 9" key="1">
    <citation type="journal article" date="2017" name="Mol. Plant">
        <title>The Genome of Medicinal Plant Macleaya cordata Provides New Insights into Benzylisoquinoline Alkaloids Metabolism.</title>
        <authorList>
            <person name="Liu X."/>
            <person name="Liu Y."/>
            <person name="Huang P."/>
            <person name="Ma Y."/>
            <person name="Qing Z."/>
            <person name="Tang Q."/>
            <person name="Cao H."/>
            <person name="Cheng P."/>
            <person name="Zheng Y."/>
            <person name="Yuan Z."/>
            <person name="Zhou Y."/>
            <person name="Liu J."/>
            <person name="Tang Z."/>
            <person name="Zhuo Y."/>
            <person name="Zhang Y."/>
            <person name="Yu L."/>
            <person name="Huang J."/>
            <person name="Yang P."/>
            <person name="Peng Q."/>
            <person name="Zhang J."/>
            <person name="Jiang W."/>
            <person name="Zhang Z."/>
            <person name="Lin K."/>
            <person name="Ro D.K."/>
            <person name="Chen X."/>
            <person name="Xiong X."/>
            <person name="Shang Y."/>
            <person name="Huang S."/>
            <person name="Zeng J."/>
        </authorList>
    </citation>
    <scope>NUCLEOTIDE SEQUENCE [LARGE SCALE GENOMIC DNA]</scope>
    <source>
        <strain evidence="9">cv. BLH2017</strain>
        <tissue evidence="8">Root</tissue>
    </source>
</reference>
<proteinExistence type="inferred from homology"/>
<organism evidence="8 9">
    <name type="scientific">Macleaya cordata</name>
    <name type="common">Five-seeded plume-poppy</name>
    <name type="synonym">Bocconia cordata</name>
    <dbReference type="NCBI Taxonomy" id="56857"/>
    <lineage>
        <taxon>Eukaryota</taxon>
        <taxon>Viridiplantae</taxon>
        <taxon>Streptophyta</taxon>
        <taxon>Embryophyta</taxon>
        <taxon>Tracheophyta</taxon>
        <taxon>Spermatophyta</taxon>
        <taxon>Magnoliopsida</taxon>
        <taxon>Ranunculales</taxon>
        <taxon>Papaveraceae</taxon>
        <taxon>Papaveroideae</taxon>
        <taxon>Macleaya</taxon>
    </lineage>
</organism>
<dbReference type="GO" id="GO:0033075">
    <property type="term" value="P:isoquinoline alkaloid biosynthetic process"/>
    <property type="evidence" value="ECO:0007669"/>
    <property type="project" value="UniProtKB-ARBA"/>
</dbReference>
<dbReference type="InParanoid" id="A0A200QUP4"/>
<gene>
    <name evidence="8" type="ORF">BVC80_9029g15</name>
</gene>
<dbReference type="SUPFAM" id="SSF48264">
    <property type="entry name" value="Cytochrome P450"/>
    <property type="match status" value="1"/>
</dbReference>
<evidence type="ECO:0000256" key="7">
    <source>
        <dbReference type="SAM" id="Phobius"/>
    </source>
</evidence>
<dbReference type="OMA" id="DWLFVLQ"/>
<evidence type="ECO:0000313" key="8">
    <source>
        <dbReference type="EMBL" id="OVA14189.1"/>
    </source>
</evidence>
<dbReference type="EMBL" id="MVGT01001060">
    <property type="protein sequence ID" value="OVA14189.1"/>
    <property type="molecule type" value="Genomic_DNA"/>
</dbReference>
<keyword evidence="7" id="KW-0812">Transmembrane</keyword>
<protein>
    <submittedName>
        <fullName evidence="8">Cytochrome P450</fullName>
    </submittedName>
</protein>
<evidence type="ECO:0000256" key="4">
    <source>
        <dbReference type="ARBA" id="ARBA00023004"/>
    </source>
</evidence>
<dbReference type="InterPro" id="IPR017972">
    <property type="entry name" value="Cyt_P450_CS"/>
</dbReference>
<accession>A0A200QUP4</accession>
<dbReference type="GO" id="GO:0004497">
    <property type="term" value="F:monooxygenase activity"/>
    <property type="evidence" value="ECO:0007669"/>
    <property type="project" value="UniProtKB-KW"/>
</dbReference>
<dbReference type="FunCoup" id="A0A200QUP4">
    <property type="interactions" value="184"/>
</dbReference>
<dbReference type="Pfam" id="PF00067">
    <property type="entry name" value="p450"/>
    <property type="match status" value="1"/>
</dbReference>
<feature type="transmembrane region" description="Helical" evidence="7">
    <location>
        <begin position="17"/>
        <end position="37"/>
    </location>
</feature>
<evidence type="ECO:0000256" key="3">
    <source>
        <dbReference type="ARBA" id="ARBA00023002"/>
    </source>
</evidence>
<name>A0A200QUP4_MACCD</name>
<dbReference type="GO" id="GO:0016705">
    <property type="term" value="F:oxidoreductase activity, acting on paired donors, with incorporation or reduction of molecular oxygen"/>
    <property type="evidence" value="ECO:0007669"/>
    <property type="project" value="InterPro"/>
</dbReference>
<dbReference type="PROSITE" id="PS00086">
    <property type="entry name" value="CYTOCHROME_P450"/>
    <property type="match status" value="1"/>
</dbReference>
<comment type="cofactor">
    <cofactor evidence="5">
        <name>heme</name>
        <dbReference type="ChEBI" id="CHEBI:30413"/>
    </cofactor>
</comment>
<comment type="caution">
    <text evidence="8">The sequence shown here is derived from an EMBL/GenBank/DDBJ whole genome shotgun (WGS) entry which is preliminary data.</text>
</comment>
<dbReference type="STRING" id="56857.A0A200QUP4"/>
<keyword evidence="3 6" id="KW-0560">Oxidoreductase</keyword>
<keyword evidence="2 5" id="KW-0479">Metal-binding</keyword>
<evidence type="ECO:0000256" key="2">
    <source>
        <dbReference type="ARBA" id="ARBA00022723"/>
    </source>
</evidence>
<dbReference type="PANTHER" id="PTHR24296">
    <property type="entry name" value="CYTOCHROME P450"/>
    <property type="match status" value="1"/>
</dbReference>
<dbReference type="InterPro" id="IPR036396">
    <property type="entry name" value="Cyt_P450_sf"/>
</dbReference>
<dbReference type="Proteomes" id="UP000195402">
    <property type="component" value="Unassembled WGS sequence"/>
</dbReference>
<dbReference type="Gene3D" id="1.10.630.10">
    <property type="entry name" value="Cytochrome P450"/>
    <property type="match status" value="1"/>
</dbReference>
<comment type="similarity">
    <text evidence="1 6">Belongs to the cytochrome P450 family.</text>
</comment>
<feature type="binding site" description="axial binding residue" evidence="5">
    <location>
        <position position="477"/>
    </location>
    <ligand>
        <name>heme</name>
        <dbReference type="ChEBI" id="CHEBI:30413"/>
    </ligand>
    <ligandPart>
        <name>Fe</name>
        <dbReference type="ChEBI" id="CHEBI:18248"/>
    </ligandPart>
</feature>
<keyword evidence="7" id="KW-0472">Membrane</keyword>
<keyword evidence="7" id="KW-1133">Transmembrane helix</keyword>
<evidence type="ECO:0000313" key="9">
    <source>
        <dbReference type="Proteomes" id="UP000195402"/>
    </source>
</evidence>